<name>A0ABQ8CPP7_BRANA</name>
<dbReference type="EMBL" id="JAGKQM010000007">
    <property type="protein sequence ID" value="KAH0919047.1"/>
    <property type="molecule type" value="Genomic_DNA"/>
</dbReference>
<evidence type="ECO:0000313" key="7">
    <source>
        <dbReference type="Proteomes" id="UP000824890"/>
    </source>
</evidence>
<reference evidence="6 7" key="1">
    <citation type="submission" date="2021-05" db="EMBL/GenBank/DDBJ databases">
        <title>Genome Assembly of Synthetic Allotetraploid Brassica napus Reveals Homoeologous Exchanges between Subgenomes.</title>
        <authorList>
            <person name="Davis J.T."/>
        </authorList>
    </citation>
    <scope>NUCLEOTIDE SEQUENCE [LARGE SCALE GENOMIC DNA]</scope>
    <source>
        <strain evidence="7">cv. Da-Ae</strain>
        <tissue evidence="6">Seedling</tissue>
    </source>
</reference>
<sequence length="772" mass="88241">AHVLHQEEGFIRDLTGSPTTSQTRRLSHVFLKLLIDSEFSAGATVEVRTKVESFGIIWAPAITIKENEDGTLLVKYKSLSGGEDEWTKKSVPYSEVRPSPPPFDGKLWMVPKCSKQAWLYVGIDTTIYGVERYGAWQTQEEKSSCYFCRDLGSKMVNDVMNEESNNRKSVSKRKREQQPRKFISTPDSLPNSVVETPHVKETTMVLPFVKKSPCATASNFSPLLECEEEFREGEAIGAMVNFTGLLEKVRDIQVHDSVSAINRIRDCFLKLEKHGFDVTAPRSRIHNILCIKECQTWALKEVQYAERMITEKGSKRRKLQDDIELVSKKIVELRRQEALLKEEKVTNEKEIARMKSHAVVLDRKVQSVEQDFMATVKSMLSTTGRKEKLPASKGSEIEVSLDWHHHRLGEVWYRAILQENLAAASSKRKKLSVRHLNPLLNEDHSPPVITTAVHRLLRPVPPPLEVGFEEGDMIDAAHKDGWWSGWVIKVMGNGRFLVYLRFEPDVIEVERKDLRPHLVWKDEEWFRCCQEKLQLTEKEFCTGTTVEVKKKVKPFGIIWAPAITIKENETRTLLVKYKGFGREGRKTSVPYSKIRPSPPPFGSRAFGLMENVDALLESGWCPSVVTMVLSWNRYAVLLGRNKPCEVFNHSQLRPSVEWSDGAWQTQEEKANEESNNIESVKERQRGQQPQVSASQTPDPMPNVVETPKAKETIMVLPFVKKSPCWQRQEALLKEEKVREDKEIARIQSEAVVLDQKVQNAVQEFLVTATAPW</sequence>
<evidence type="ECO:0000256" key="4">
    <source>
        <dbReference type="SAM" id="MobiDB-lite"/>
    </source>
</evidence>
<feature type="compositionally biased region" description="Polar residues" evidence="4">
    <location>
        <begin position="686"/>
        <end position="697"/>
    </location>
</feature>
<evidence type="ECO:0000259" key="5">
    <source>
        <dbReference type="SMART" id="SM00743"/>
    </source>
</evidence>
<keyword evidence="7" id="KW-1185">Reference proteome</keyword>
<feature type="domain" description="Agenet" evidence="5">
    <location>
        <begin position="538"/>
        <end position="602"/>
    </location>
</feature>
<dbReference type="PANTHER" id="PTHR31917">
    <property type="entry name" value="AGENET DOMAIN-CONTAINING PROTEIN-RELATED"/>
    <property type="match status" value="1"/>
</dbReference>
<evidence type="ECO:0000256" key="3">
    <source>
        <dbReference type="SAM" id="Coils"/>
    </source>
</evidence>
<proteinExistence type="predicted"/>
<evidence type="ECO:0000256" key="1">
    <source>
        <dbReference type="ARBA" id="ARBA00022448"/>
    </source>
</evidence>
<feature type="domain" description="Agenet" evidence="5">
    <location>
        <begin position="37"/>
        <end position="104"/>
    </location>
</feature>
<feature type="domain" description="Agenet" evidence="5">
    <location>
        <begin position="604"/>
        <end position="660"/>
    </location>
</feature>
<dbReference type="InterPro" id="IPR014002">
    <property type="entry name" value="Agenet_dom_plant"/>
</dbReference>
<dbReference type="SMART" id="SM00743">
    <property type="entry name" value="Agenet"/>
    <property type="match status" value="5"/>
</dbReference>
<dbReference type="CDD" id="cd20405">
    <property type="entry name" value="Tudor_Agenet_AtDUF_rpt1_3"/>
    <property type="match status" value="1"/>
</dbReference>
<accession>A0ABQ8CPP7</accession>
<keyword evidence="3" id="KW-0175">Coiled coil</keyword>
<keyword evidence="1" id="KW-0813">Transport</keyword>
<dbReference type="CDD" id="cd20406">
    <property type="entry name" value="Tudor_Agenet_AtDUF_rpt2_4"/>
    <property type="match status" value="2"/>
</dbReference>
<evidence type="ECO:0000313" key="6">
    <source>
        <dbReference type="EMBL" id="KAH0919047.1"/>
    </source>
</evidence>
<organism evidence="6 7">
    <name type="scientific">Brassica napus</name>
    <name type="common">Rape</name>
    <dbReference type="NCBI Taxonomy" id="3708"/>
    <lineage>
        <taxon>Eukaryota</taxon>
        <taxon>Viridiplantae</taxon>
        <taxon>Streptophyta</taxon>
        <taxon>Embryophyta</taxon>
        <taxon>Tracheophyta</taxon>
        <taxon>Spermatophyta</taxon>
        <taxon>Magnoliopsida</taxon>
        <taxon>eudicotyledons</taxon>
        <taxon>Gunneridae</taxon>
        <taxon>Pentapetalae</taxon>
        <taxon>rosids</taxon>
        <taxon>malvids</taxon>
        <taxon>Brassicales</taxon>
        <taxon>Brassicaceae</taxon>
        <taxon>Brassiceae</taxon>
        <taxon>Brassica</taxon>
    </lineage>
</organism>
<dbReference type="InterPro" id="IPR008395">
    <property type="entry name" value="Agenet-like_dom"/>
</dbReference>
<evidence type="ECO:0000256" key="2">
    <source>
        <dbReference type="ARBA" id="ARBA00022604"/>
    </source>
</evidence>
<comment type="caution">
    <text evidence="6">The sequence shown here is derived from an EMBL/GenBank/DDBJ whole genome shotgun (WGS) entry which is preliminary data.</text>
</comment>
<dbReference type="Pfam" id="PF05266">
    <property type="entry name" value="DUF724"/>
    <property type="match status" value="1"/>
</dbReference>
<dbReference type="Proteomes" id="UP000824890">
    <property type="component" value="Unassembled WGS sequence"/>
</dbReference>
<dbReference type="InterPro" id="IPR007930">
    <property type="entry name" value="DUF724"/>
</dbReference>
<feature type="region of interest" description="Disordered" evidence="4">
    <location>
        <begin position="161"/>
        <end position="188"/>
    </location>
</feature>
<feature type="non-terminal residue" evidence="6">
    <location>
        <position position="1"/>
    </location>
</feature>
<feature type="coiled-coil region" evidence="3">
    <location>
        <begin position="316"/>
        <end position="350"/>
    </location>
</feature>
<dbReference type="Pfam" id="PF05641">
    <property type="entry name" value="Agenet"/>
    <property type="match status" value="3"/>
</dbReference>
<protein>
    <recommendedName>
        <fullName evidence="5">Agenet domain-containing protein</fullName>
    </recommendedName>
</protein>
<keyword evidence="2" id="KW-0341">Growth regulation</keyword>
<gene>
    <name evidence="6" type="ORF">HID58_026707</name>
</gene>
<feature type="domain" description="Agenet" evidence="5">
    <location>
        <begin position="466"/>
        <end position="522"/>
    </location>
</feature>
<dbReference type="PANTHER" id="PTHR31917:SF136">
    <property type="entry name" value="DUF724 DOMAIN-CONTAINING PROTEIN 7"/>
    <property type="match status" value="1"/>
</dbReference>
<feature type="region of interest" description="Disordered" evidence="4">
    <location>
        <begin position="658"/>
        <end position="702"/>
    </location>
</feature>
<feature type="domain" description="Agenet" evidence="5">
    <location>
        <begin position="389"/>
        <end position="465"/>
    </location>
</feature>